<dbReference type="GO" id="GO:0005524">
    <property type="term" value="F:ATP binding"/>
    <property type="evidence" value="ECO:0007669"/>
    <property type="project" value="UniProtKB-UniRule"/>
</dbReference>
<name>A0A218W4D2_PUNGR</name>
<evidence type="ECO:0000313" key="15">
    <source>
        <dbReference type="EMBL" id="OWM67170.1"/>
    </source>
</evidence>
<dbReference type="SMART" id="SM00220">
    <property type="entry name" value="S_TKc"/>
    <property type="match status" value="1"/>
</dbReference>
<organism evidence="15 16">
    <name type="scientific">Punica granatum</name>
    <name type="common">Pomegranate</name>
    <dbReference type="NCBI Taxonomy" id="22663"/>
    <lineage>
        <taxon>Eukaryota</taxon>
        <taxon>Viridiplantae</taxon>
        <taxon>Streptophyta</taxon>
        <taxon>Embryophyta</taxon>
        <taxon>Tracheophyta</taxon>
        <taxon>Spermatophyta</taxon>
        <taxon>Magnoliopsida</taxon>
        <taxon>eudicotyledons</taxon>
        <taxon>Gunneridae</taxon>
        <taxon>Pentapetalae</taxon>
        <taxon>rosids</taxon>
        <taxon>malvids</taxon>
        <taxon>Myrtales</taxon>
        <taxon>Lythraceae</taxon>
        <taxon>Punica</taxon>
    </lineage>
</organism>
<keyword evidence="10" id="KW-0968">Cytoplasmic vesicle</keyword>
<reference evidence="16" key="1">
    <citation type="journal article" date="2017" name="Plant J.">
        <title>The pomegranate (Punica granatum L.) genome and the genomics of punicalagin biosynthesis.</title>
        <authorList>
            <person name="Qin G."/>
            <person name="Xu C."/>
            <person name="Ming R."/>
            <person name="Tang H."/>
            <person name="Guyot R."/>
            <person name="Kramer E.M."/>
            <person name="Hu Y."/>
            <person name="Yi X."/>
            <person name="Qi Y."/>
            <person name="Xu X."/>
            <person name="Gao Z."/>
            <person name="Pan H."/>
            <person name="Jian J."/>
            <person name="Tian Y."/>
            <person name="Yue Z."/>
            <person name="Xu Y."/>
        </authorList>
    </citation>
    <scope>NUCLEOTIDE SEQUENCE [LARGE SCALE GENOMIC DNA]</scope>
    <source>
        <strain evidence="16">cv. Dabenzi</strain>
    </source>
</reference>
<dbReference type="SUPFAM" id="SSF56112">
    <property type="entry name" value="Protein kinase-like (PK-like)"/>
    <property type="match status" value="1"/>
</dbReference>
<feature type="region of interest" description="Disordered" evidence="13">
    <location>
        <begin position="556"/>
        <end position="594"/>
    </location>
</feature>
<dbReference type="Proteomes" id="UP000197138">
    <property type="component" value="Unassembled WGS sequence"/>
</dbReference>
<dbReference type="InterPro" id="IPR011009">
    <property type="entry name" value="Kinase-like_dom_sf"/>
</dbReference>
<evidence type="ECO:0000313" key="16">
    <source>
        <dbReference type="Proteomes" id="UP000197138"/>
    </source>
</evidence>
<keyword evidence="3" id="KW-0723">Serine/threonine-protein kinase</keyword>
<dbReference type="PROSITE" id="PS00107">
    <property type="entry name" value="PROTEIN_KINASE_ATP"/>
    <property type="match status" value="1"/>
</dbReference>
<keyword evidence="6 19" id="KW-0418">Kinase</keyword>
<evidence type="ECO:0000256" key="13">
    <source>
        <dbReference type="SAM" id="MobiDB-lite"/>
    </source>
</evidence>
<evidence type="ECO:0000256" key="9">
    <source>
        <dbReference type="ARBA" id="ARBA00023006"/>
    </source>
</evidence>
<evidence type="ECO:0000313" key="19">
    <source>
        <dbReference type="RefSeq" id="XP_031397602.1"/>
    </source>
</evidence>
<dbReference type="AlphaFoldDB" id="A0A218W4D2"/>
<dbReference type="InterPro" id="IPR017441">
    <property type="entry name" value="Protein_kinase_ATP_BS"/>
</dbReference>
<accession>A0A218W4D2</accession>
<keyword evidence="7 12" id="KW-0067">ATP-binding</keyword>
<dbReference type="Gene3D" id="1.10.510.10">
    <property type="entry name" value="Transferase(Phosphotransferase) domain 1"/>
    <property type="match status" value="1"/>
</dbReference>
<feature type="region of interest" description="Disordered" evidence="13">
    <location>
        <begin position="424"/>
        <end position="454"/>
    </location>
</feature>
<dbReference type="Pfam" id="PF00069">
    <property type="entry name" value="Pkinase"/>
    <property type="match status" value="1"/>
</dbReference>
<comment type="function">
    <text evidence="11">Serine/threonine protein kinase involved in autophagy. The ATG1-ATG13 protein kinase complex regulates downstream events required for autophagosome enclosure and/or vacuolar delivery.</text>
</comment>
<dbReference type="PANTHER" id="PTHR24348">
    <property type="entry name" value="SERINE/THREONINE-PROTEIN KINASE UNC-51-RELATED"/>
    <property type="match status" value="1"/>
</dbReference>
<feature type="domain" description="Protein kinase" evidence="14">
    <location>
        <begin position="14"/>
        <end position="271"/>
    </location>
</feature>
<keyword evidence="4" id="KW-0808">Transferase</keyword>
<dbReference type="InterPro" id="IPR045269">
    <property type="entry name" value="Atg1-like"/>
</dbReference>
<keyword evidence="17" id="KW-1185">Reference proteome</keyword>
<dbReference type="GO" id="GO:0031410">
    <property type="term" value="C:cytoplasmic vesicle"/>
    <property type="evidence" value="ECO:0007669"/>
    <property type="project" value="UniProtKB-KW"/>
</dbReference>
<evidence type="ECO:0000313" key="17">
    <source>
        <dbReference type="Proteomes" id="UP000515151"/>
    </source>
</evidence>
<evidence type="ECO:0000256" key="10">
    <source>
        <dbReference type="ARBA" id="ARBA00023329"/>
    </source>
</evidence>
<evidence type="ECO:0000256" key="11">
    <source>
        <dbReference type="ARBA" id="ARBA00053729"/>
    </source>
</evidence>
<keyword evidence="5 12" id="KW-0547">Nucleotide-binding</keyword>
<dbReference type="RefSeq" id="XP_031375846.1">
    <property type="nucleotide sequence ID" value="XM_031519986.1"/>
</dbReference>
<dbReference type="PROSITE" id="PS00108">
    <property type="entry name" value="PROTEIN_KINASE_ST"/>
    <property type="match status" value="1"/>
</dbReference>
<dbReference type="GO" id="GO:0010506">
    <property type="term" value="P:regulation of autophagy"/>
    <property type="evidence" value="ECO:0007669"/>
    <property type="project" value="InterPro"/>
</dbReference>
<dbReference type="InterPro" id="IPR056281">
    <property type="entry name" value="MIT_ATG1a/b/c"/>
</dbReference>
<comment type="subcellular location">
    <subcellularLocation>
        <location evidence="1">Cytoplasmic vesicle</location>
        <location evidence="1">Autophagosome</location>
    </subcellularLocation>
</comment>
<dbReference type="OrthoDB" id="346907at2759"/>
<evidence type="ECO:0000256" key="2">
    <source>
        <dbReference type="ARBA" id="ARBA00022448"/>
    </source>
</evidence>
<feature type="compositionally biased region" description="Polar residues" evidence="13">
    <location>
        <begin position="427"/>
        <end position="436"/>
    </location>
</feature>
<dbReference type="Pfam" id="PF24497">
    <property type="entry name" value="MIT_ATG1"/>
    <property type="match status" value="1"/>
</dbReference>
<feature type="binding site" evidence="12">
    <location>
        <position position="43"/>
    </location>
    <ligand>
        <name>ATP</name>
        <dbReference type="ChEBI" id="CHEBI:30616"/>
    </ligand>
</feature>
<dbReference type="GeneID" id="116190304"/>
<reference evidence="17" key="3">
    <citation type="journal article" date="2020" name="Plant Biotechnol. J.">
        <title>The pomegranate (Punica granatum L.) draft genome dissects genetic divergence between soft- and hard-seeded cultivars.</title>
        <authorList>
            <person name="Luo X."/>
            <person name="Li H."/>
            <person name="Wu Z."/>
            <person name="Yao W."/>
            <person name="Zhao P."/>
            <person name="Cao D."/>
            <person name="Yu H."/>
            <person name="Li K."/>
            <person name="Poudel K."/>
            <person name="Zhao D."/>
            <person name="Zhang F."/>
            <person name="Xia X."/>
            <person name="Chen L."/>
            <person name="Wang Q."/>
            <person name="Jing D."/>
            <person name="Cao S."/>
        </authorList>
    </citation>
    <scope>NUCLEOTIDE SEQUENCE [LARGE SCALE GENOMIC DNA]</scope>
</reference>
<protein>
    <submittedName>
        <fullName evidence="18 19">Serine/threonine-protein kinase ATG1c</fullName>
    </submittedName>
</protein>
<feature type="compositionally biased region" description="Basic and acidic residues" evidence="13">
    <location>
        <begin position="572"/>
        <end position="581"/>
    </location>
</feature>
<dbReference type="PANTHER" id="PTHR24348:SF68">
    <property type="entry name" value="SERINE_THREONINE-PROTEIN KINASE ATG1C"/>
    <property type="match status" value="1"/>
</dbReference>
<dbReference type="GO" id="GO:0004674">
    <property type="term" value="F:protein serine/threonine kinase activity"/>
    <property type="evidence" value="ECO:0007669"/>
    <property type="project" value="UniProtKB-KW"/>
</dbReference>
<evidence type="ECO:0000256" key="8">
    <source>
        <dbReference type="ARBA" id="ARBA00022927"/>
    </source>
</evidence>
<dbReference type="EMBL" id="MTKT01005400">
    <property type="protein sequence ID" value="OWM67170.1"/>
    <property type="molecule type" value="Genomic_DNA"/>
</dbReference>
<dbReference type="RefSeq" id="XP_031397602.1">
    <property type="nucleotide sequence ID" value="XM_031541742.1"/>
</dbReference>
<keyword evidence="8" id="KW-0653">Protein transport</keyword>
<evidence type="ECO:0000256" key="3">
    <source>
        <dbReference type="ARBA" id="ARBA00022527"/>
    </source>
</evidence>
<feature type="compositionally biased region" description="Basic and acidic residues" evidence="13">
    <location>
        <begin position="298"/>
        <end position="307"/>
    </location>
</feature>
<evidence type="ECO:0000256" key="7">
    <source>
        <dbReference type="ARBA" id="ARBA00022840"/>
    </source>
</evidence>
<proteinExistence type="predicted"/>
<feature type="region of interest" description="Disordered" evidence="13">
    <location>
        <begin position="322"/>
        <end position="371"/>
    </location>
</feature>
<evidence type="ECO:0000256" key="1">
    <source>
        <dbReference type="ARBA" id="ARBA00004419"/>
    </source>
</evidence>
<keyword evidence="2" id="KW-0813">Transport</keyword>
<keyword evidence="9" id="KW-0072">Autophagy</keyword>
<dbReference type="CDD" id="cd14009">
    <property type="entry name" value="STKc_ATG1_ULK_like"/>
    <property type="match status" value="1"/>
</dbReference>
<sequence>MAQSGGRGRVVGNYQVGRQIGSGSFSVVWHARHRVHGTEVAIKEIATGRLSKKLQESLMSEIFILEKINHPSIIRLHEIIEVPGKIHLVLEYCRGGDLSMYIQRHGRVPEEIAKHFMQQLATGLQILRDNNLIHRDLKPQNLLLSTSDDHSVLKIADFGFARSLQPRGLAETLCGSPLYMAPEIMQLQKYDAKADLWSVGAILFQLVTGKTPFTGSTQIQLLQNIIKSNELHFPPESKDLSFDCKDLCQKLLRRNPVERLTFEEFFNHSFLSRKVLDGSSRSRKSSNSVDCYPLSEPDPVKTEESSHDECLPFFLEDECSGSGGSPSFSKRSPVEPSKGSVHNRVDKQEIAINTYNELDRPSTSRYSSTSAVNKASFRVGIHRPDAIRDDPLSSEDQPAVEPLSRVADSLELIDQDYVIVSGPPMDVSSQSTSASKPSHEKYQSPPQTSAKIMPPSSAPVPIIGATNINTQRVGSLDSYGYAPGTSLESMDIGDVLEKPSMHCMTRIKSLQQCASSIEELVNEKIKAGRHLEAFSIQLVILAIWKQALDICHTQAASAMEGSPSHGSTRLKRSSEKKRESPDSGGSLNVVNNLRPEDISPQIEGEFLREVEHAEQLAKIIEPGSTEMPDAMEMIFQSALDLGRRGGVDELMGNAETAESLYSKAVRLLVFLLVEAPSLILNPPFSLTNSDRYRLRNYIEILNSRQCHLRSIGVVRL</sequence>
<evidence type="ECO:0000256" key="6">
    <source>
        <dbReference type="ARBA" id="ARBA00022777"/>
    </source>
</evidence>
<evidence type="ECO:0000256" key="12">
    <source>
        <dbReference type="PROSITE-ProRule" id="PRU10141"/>
    </source>
</evidence>
<dbReference type="InterPro" id="IPR008271">
    <property type="entry name" value="Ser/Thr_kinase_AS"/>
</dbReference>
<dbReference type="InterPro" id="IPR000719">
    <property type="entry name" value="Prot_kinase_dom"/>
</dbReference>
<dbReference type="GO" id="GO:0006914">
    <property type="term" value="P:autophagy"/>
    <property type="evidence" value="ECO:0007669"/>
    <property type="project" value="UniProtKB-KW"/>
</dbReference>
<reference evidence="15" key="2">
    <citation type="submission" date="2017-06" db="EMBL/GenBank/DDBJ databases">
        <title>The pomegranate genome and the genomics of punicalagin biosynthesis.</title>
        <authorList>
            <person name="Xu C."/>
        </authorList>
    </citation>
    <scope>NUCLEOTIDE SEQUENCE [LARGE SCALE GENOMIC DNA]</scope>
    <source>
        <tissue evidence="15">Fresh leaf</tissue>
    </source>
</reference>
<evidence type="ECO:0000256" key="4">
    <source>
        <dbReference type="ARBA" id="ARBA00022679"/>
    </source>
</evidence>
<dbReference type="FunFam" id="1.10.510.10:FF:000548">
    <property type="entry name" value="Serine/threonine-protein kinase ATG1"/>
    <property type="match status" value="1"/>
</dbReference>
<dbReference type="FunFam" id="3.30.200.20:FF:000042">
    <property type="entry name" value="Aurora kinase A"/>
    <property type="match status" value="1"/>
</dbReference>
<evidence type="ECO:0000256" key="5">
    <source>
        <dbReference type="ARBA" id="ARBA00022741"/>
    </source>
</evidence>
<dbReference type="PROSITE" id="PS50011">
    <property type="entry name" value="PROTEIN_KINASE_DOM"/>
    <property type="match status" value="1"/>
</dbReference>
<dbReference type="GO" id="GO:0005776">
    <property type="term" value="C:autophagosome"/>
    <property type="evidence" value="ECO:0007669"/>
    <property type="project" value="UniProtKB-SubCell"/>
</dbReference>
<reference evidence="18 19" key="4">
    <citation type="submission" date="2025-04" db="UniProtKB">
        <authorList>
            <consortium name="RefSeq"/>
        </authorList>
    </citation>
    <scope>IDENTIFICATION</scope>
    <source>
        <tissue evidence="18 19">Leaf</tissue>
    </source>
</reference>
<gene>
    <name evidence="18" type="primary">LOC116190304</name>
    <name evidence="19" type="synonym">LOC116208361</name>
    <name evidence="15" type="ORF">CDL15_Pgr000622</name>
</gene>
<dbReference type="Proteomes" id="UP000515151">
    <property type="component" value="Chromosome 5"/>
</dbReference>
<dbReference type="GO" id="GO:0015031">
    <property type="term" value="P:protein transport"/>
    <property type="evidence" value="ECO:0007669"/>
    <property type="project" value="UniProtKB-KW"/>
</dbReference>
<evidence type="ECO:0000259" key="14">
    <source>
        <dbReference type="PROSITE" id="PS50011"/>
    </source>
</evidence>
<evidence type="ECO:0000313" key="18">
    <source>
        <dbReference type="RefSeq" id="XP_031375846.1"/>
    </source>
</evidence>
<feature type="region of interest" description="Disordered" evidence="13">
    <location>
        <begin position="279"/>
        <end position="307"/>
    </location>
</feature>